<proteinExistence type="predicted"/>
<organism evidence="2 3">
    <name type="scientific">Acanthisitta chloris</name>
    <name type="common">rifleman</name>
    <dbReference type="NCBI Taxonomy" id="57068"/>
    <lineage>
        <taxon>Eukaryota</taxon>
        <taxon>Metazoa</taxon>
        <taxon>Chordata</taxon>
        <taxon>Craniata</taxon>
        <taxon>Vertebrata</taxon>
        <taxon>Euteleostomi</taxon>
        <taxon>Archelosauria</taxon>
        <taxon>Archosauria</taxon>
        <taxon>Dinosauria</taxon>
        <taxon>Saurischia</taxon>
        <taxon>Theropoda</taxon>
        <taxon>Coelurosauria</taxon>
        <taxon>Aves</taxon>
        <taxon>Neognathae</taxon>
        <taxon>Neoaves</taxon>
        <taxon>Telluraves</taxon>
        <taxon>Australaves</taxon>
        <taxon>Passeriformes</taxon>
        <taxon>Acanthisittidae</taxon>
        <taxon>Acanthisitta</taxon>
    </lineage>
</organism>
<feature type="non-terminal residue" evidence="2">
    <location>
        <position position="1"/>
    </location>
</feature>
<feature type="compositionally biased region" description="Low complexity" evidence="1">
    <location>
        <begin position="54"/>
        <end position="63"/>
    </location>
</feature>
<gene>
    <name evidence="2" type="ORF">N310_13896</name>
</gene>
<accession>A0A091MCG3</accession>
<feature type="non-terminal residue" evidence="2">
    <location>
        <position position="111"/>
    </location>
</feature>
<dbReference type="Proteomes" id="UP000053537">
    <property type="component" value="Unassembled WGS sequence"/>
</dbReference>
<dbReference type="AlphaFoldDB" id="A0A091MCG3"/>
<sequence>HPALPQRKTLPHVRVLGVRPAKPQRPPGVDLAKPGATAHPGMPIKPAMEPPRTAQLAPCAAAAVPNQSLPRRRDGDEIYDDVESAEPPRRSPGLLLPPVSRPPVSPHPKRG</sequence>
<evidence type="ECO:0000313" key="2">
    <source>
        <dbReference type="EMBL" id="KFP71580.1"/>
    </source>
</evidence>
<name>A0A091MCG3_9PASS</name>
<dbReference type="EMBL" id="KK823587">
    <property type="protein sequence ID" value="KFP71580.1"/>
    <property type="molecule type" value="Genomic_DNA"/>
</dbReference>
<reference evidence="2 3" key="1">
    <citation type="submission" date="2014-04" db="EMBL/GenBank/DDBJ databases">
        <title>Genome evolution of avian class.</title>
        <authorList>
            <person name="Zhang G."/>
            <person name="Li C."/>
        </authorList>
    </citation>
    <scope>NUCLEOTIDE SEQUENCE [LARGE SCALE GENOMIC DNA]</scope>
    <source>
        <strain evidence="2">BGI_N310</strain>
    </source>
</reference>
<feature type="compositionally biased region" description="Pro residues" evidence="1">
    <location>
        <begin position="99"/>
        <end position="111"/>
    </location>
</feature>
<evidence type="ECO:0000313" key="3">
    <source>
        <dbReference type="Proteomes" id="UP000053537"/>
    </source>
</evidence>
<protein>
    <submittedName>
        <fullName evidence="2">Uncharacterized protein</fullName>
    </submittedName>
</protein>
<keyword evidence="3" id="KW-1185">Reference proteome</keyword>
<evidence type="ECO:0000256" key="1">
    <source>
        <dbReference type="SAM" id="MobiDB-lite"/>
    </source>
</evidence>
<feature type="region of interest" description="Disordered" evidence="1">
    <location>
        <begin position="17"/>
        <end position="111"/>
    </location>
</feature>